<comment type="caution">
    <text evidence="2">The sequence shown here is derived from an EMBL/GenBank/DDBJ whole genome shotgun (WGS) entry which is preliminary data.</text>
</comment>
<name>A0A7W9GLQ0_9ACTN</name>
<gene>
    <name evidence="2" type="ORF">HD601_000567</name>
</gene>
<proteinExistence type="predicted"/>
<evidence type="ECO:0000313" key="3">
    <source>
        <dbReference type="Proteomes" id="UP000542813"/>
    </source>
</evidence>
<keyword evidence="1" id="KW-0812">Transmembrane</keyword>
<keyword evidence="1" id="KW-0472">Membrane</keyword>
<keyword evidence="1" id="KW-1133">Transmembrane helix</keyword>
<keyword evidence="3" id="KW-1185">Reference proteome</keyword>
<reference evidence="2 3" key="1">
    <citation type="submission" date="2020-08" db="EMBL/GenBank/DDBJ databases">
        <title>Sequencing the genomes of 1000 actinobacteria strains.</title>
        <authorList>
            <person name="Klenk H.-P."/>
        </authorList>
    </citation>
    <scope>NUCLEOTIDE SEQUENCE [LARGE SCALE GENOMIC DNA]</scope>
    <source>
        <strain evidence="2 3">DSM 102122</strain>
    </source>
</reference>
<dbReference type="Proteomes" id="UP000542813">
    <property type="component" value="Unassembled WGS sequence"/>
</dbReference>
<feature type="transmembrane region" description="Helical" evidence="1">
    <location>
        <begin position="6"/>
        <end position="26"/>
    </location>
</feature>
<organism evidence="2 3">
    <name type="scientific">Jiangella mangrovi</name>
    <dbReference type="NCBI Taxonomy" id="1524084"/>
    <lineage>
        <taxon>Bacteria</taxon>
        <taxon>Bacillati</taxon>
        <taxon>Actinomycetota</taxon>
        <taxon>Actinomycetes</taxon>
        <taxon>Jiangellales</taxon>
        <taxon>Jiangellaceae</taxon>
        <taxon>Jiangella</taxon>
    </lineage>
</organism>
<evidence type="ECO:0000313" key="2">
    <source>
        <dbReference type="EMBL" id="MBB5785992.1"/>
    </source>
</evidence>
<accession>A0A7W9GLQ0</accession>
<dbReference type="RefSeq" id="WP_184819141.1">
    <property type="nucleotide sequence ID" value="NZ_JACHMM010000001.1"/>
</dbReference>
<dbReference type="EMBL" id="JACHMM010000001">
    <property type="protein sequence ID" value="MBB5785992.1"/>
    <property type="molecule type" value="Genomic_DNA"/>
</dbReference>
<evidence type="ECO:0000256" key="1">
    <source>
        <dbReference type="SAM" id="Phobius"/>
    </source>
</evidence>
<sequence length="175" mass="19131">MSAEAWSALGSVLAVLAAGVSIGVAIRANKRSNEANQHADQANKIAREALDMKKEAVREAARPEVRVLLASAGAAKPEIMFFVEHDGLEDLEDVKLTVVARPKVGFYPDGRIGNRPLADGNFIGTVRAGTPWRGILVWDDPDQSPVTVRADVRQGDDAWLVRSVLDLFDDRRFDR</sequence>
<dbReference type="AlphaFoldDB" id="A0A7W9GLQ0"/>
<protein>
    <submittedName>
        <fullName evidence="2">Uncharacterized protein</fullName>
    </submittedName>
</protein>